<feature type="transmembrane region" description="Helical" evidence="1">
    <location>
        <begin position="168"/>
        <end position="186"/>
    </location>
</feature>
<comment type="caution">
    <text evidence="2">The sequence shown here is derived from an EMBL/GenBank/DDBJ whole genome shotgun (WGS) entry which is preliminary data.</text>
</comment>
<evidence type="ECO:0000313" key="2">
    <source>
        <dbReference type="EMBL" id="OGG50194.1"/>
    </source>
</evidence>
<sequence length="197" mass="21330">MYDYKTILGIVAVAIGLISYVPYYRDILRGSTKPHPFSWFSFALMMGITFFAQVFTGAGAGAWVTGISAVAVLGIALLSLSKGDKEVTIFDWICFSGAVLGIILWRATNDPLVAVIIVVIADTIAFMPTFRKAYIRPKEETMSLFVLSAAKYVVSLLALSTFSATTALFPAVLVASNLALVLLLIVRRRQLAPSRGV</sequence>
<proteinExistence type="predicted"/>
<feature type="transmembrane region" description="Helical" evidence="1">
    <location>
        <begin position="61"/>
        <end position="80"/>
    </location>
</feature>
<evidence type="ECO:0000313" key="3">
    <source>
        <dbReference type="Proteomes" id="UP000178370"/>
    </source>
</evidence>
<protein>
    <submittedName>
        <fullName evidence="2">Uncharacterized protein</fullName>
    </submittedName>
</protein>
<keyword evidence="1" id="KW-0812">Transmembrane</keyword>
<dbReference type="EMBL" id="MFKV01000017">
    <property type="protein sequence ID" value="OGG50194.1"/>
    <property type="molecule type" value="Genomic_DNA"/>
</dbReference>
<dbReference type="STRING" id="1798482.A2763_00560"/>
<accession>A0A1F6CLR4</accession>
<gene>
    <name evidence="2" type="ORF">A2763_00560</name>
</gene>
<keyword evidence="1" id="KW-1133">Transmembrane helix</keyword>
<feature type="transmembrane region" description="Helical" evidence="1">
    <location>
        <begin position="36"/>
        <end position="55"/>
    </location>
</feature>
<keyword evidence="1" id="KW-0472">Membrane</keyword>
<feature type="transmembrane region" description="Helical" evidence="1">
    <location>
        <begin position="87"/>
        <end position="105"/>
    </location>
</feature>
<feature type="transmembrane region" description="Helical" evidence="1">
    <location>
        <begin position="6"/>
        <end position="24"/>
    </location>
</feature>
<reference evidence="2 3" key="1">
    <citation type="journal article" date="2016" name="Nat. Commun.">
        <title>Thousands of microbial genomes shed light on interconnected biogeochemical processes in an aquifer system.</title>
        <authorList>
            <person name="Anantharaman K."/>
            <person name="Brown C.T."/>
            <person name="Hug L.A."/>
            <person name="Sharon I."/>
            <person name="Castelle C.J."/>
            <person name="Probst A.J."/>
            <person name="Thomas B.C."/>
            <person name="Singh A."/>
            <person name="Wilkins M.J."/>
            <person name="Karaoz U."/>
            <person name="Brodie E.L."/>
            <person name="Williams K.H."/>
            <person name="Hubbard S.S."/>
            <person name="Banfield J.F."/>
        </authorList>
    </citation>
    <scope>NUCLEOTIDE SEQUENCE [LARGE SCALE GENOMIC DNA]</scope>
</reference>
<feature type="transmembrane region" description="Helical" evidence="1">
    <location>
        <begin position="111"/>
        <end position="130"/>
    </location>
</feature>
<evidence type="ECO:0000256" key="1">
    <source>
        <dbReference type="SAM" id="Phobius"/>
    </source>
</evidence>
<dbReference type="AlphaFoldDB" id="A0A1F6CLR4"/>
<organism evidence="2 3">
    <name type="scientific">Candidatus Kaiserbacteria bacterium RIFCSPHIGHO2_01_FULL_54_36</name>
    <dbReference type="NCBI Taxonomy" id="1798482"/>
    <lineage>
        <taxon>Bacteria</taxon>
        <taxon>Candidatus Kaiseribacteriota</taxon>
    </lineage>
</organism>
<feature type="transmembrane region" description="Helical" evidence="1">
    <location>
        <begin position="142"/>
        <end position="162"/>
    </location>
</feature>
<name>A0A1F6CLR4_9BACT</name>
<dbReference type="Proteomes" id="UP000178370">
    <property type="component" value="Unassembled WGS sequence"/>
</dbReference>